<dbReference type="GO" id="GO:0003723">
    <property type="term" value="F:RNA binding"/>
    <property type="evidence" value="ECO:0007669"/>
    <property type="project" value="TreeGrafter"/>
</dbReference>
<sequence>MSAYRRPFSRNALASDGASASASSRKKQMSLPSELCVKIHTDKVDVGCLKPWINDRITELLGVEDEVLIDMISVMLEESAVHKDGGHMLRQLESFLDVNALTFVVELWTHLASAQENAKTSETGKGVPSKFLRDVEAERARADAAYERMRSNRERYEQRGRAPKPYDKPRGRDGRGPRHDSREPRRRSRWEGERNGVSGADAK</sequence>
<dbReference type="Proteomes" id="UP000009170">
    <property type="component" value="Unassembled WGS sequence"/>
</dbReference>
<dbReference type="KEGG" id="ota:OT_ostta12g03150"/>
<dbReference type="PROSITE" id="PS51025">
    <property type="entry name" value="PWI"/>
    <property type="match status" value="1"/>
</dbReference>
<dbReference type="RefSeq" id="XP_003082469.2">
    <property type="nucleotide sequence ID" value="XM_003082421.2"/>
</dbReference>
<dbReference type="InterPro" id="IPR052225">
    <property type="entry name" value="Ser/Arg_repetitive_matrix"/>
</dbReference>
<comment type="caution">
    <text evidence="4">The sequence shown here is derived from an EMBL/GenBank/DDBJ whole genome shotgun (WGS) entry which is preliminary data.</text>
</comment>
<dbReference type="EMBL" id="CAID01000012">
    <property type="protein sequence ID" value="CEF99994.1"/>
    <property type="molecule type" value="Genomic_DNA"/>
</dbReference>
<gene>
    <name evidence="4" type="ORF">OT_ostta12g03150</name>
</gene>
<dbReference type="Gene3D" id="1.20.1390.10">
    <property type="entry name" value="PWI domain"/>
    <property type="match status" value="1"/>
</dbReference>
<evidence type="ECO:0000313" key="4">
    <source>
        <dbReference type="EMBL" id="CEF99994.1"/>
    </source>
</evidence>
<dbReference type="InterPro" id="IPR002483">
    <property type="entry name" value="PWI_dom"/>
</dbReference>
<dbReference type="AlphaFoldDB" id="A0A090MD62"/>
<reference evidence="4 5" key="2">
    <citation type="journal article" date="2014" name="BMC Genomics">
        <title>An improved genome of the model marine alga Ostreococcus tauri unfolds by assessing Illumina de novo assemblies.</title>
        <authorList>
            <person name="Blanc-Mathieu R."/>
            <person name="Verhelst B."/>
            <person name="Derelle E."/>
            <person name="Rombauts S."/>
            <person name="Bouget F.Y."/>
            <person name="Carre I."/>
            <person name="Chateau A."/>
            <person name="Eyre-Walker A."/>
            <person name="Grimsley N."/>
            <person name="Moreau H."/>
            <person name="Piegu B."/>
            <person name="Rivals E."/>
            <person name="Schackwitz W."/>
            <person name="Van de Peer Y."/>
            <person name="Piganeau G."/>
        </authorList>
    </citation>
    <scope>NUCLEOTIDE SEQUENCE [LARGE SCALE GENOMIC DNA]</scope>
    <source>
        <strain evidence="5">OTTH 0595 / CCAP 157/2 / RCC745</strain>
    </source>
</reference>
<proteinExistence type="predicted"/>
<protein>
    <submittedName>
        <fullName evidence="4">PWI domain</fullName>
    </submittedName>
</protein>
<evidence type="ECO:0000256" key="2">
    <source>
        <dbReference type="SAM" id="MobiDB-lite"/>
    </source>
</evidence>
<dbReference type="SUPFAM" id="SSF101233">
    <property type="entry name" value="PWI domain"/>
    <property type="match status" value="1"/>
</dbReference>
<dbReference type="PANTHER" id="PTHR23148:SF0">
    <property type="entry name" value="SERINE_ARGININE REPETITIVE MATRIX PROTEIN 1"/>
    <property type="match status" value="1"/>
</dbReference>
<dbReference type="GO" id="GO:0006397">
    <property type="term" value="P:mRNA processing"/>
    <property type="evidence" value="ECO:0007669"/>
    <property type="project" value="UniProtKB-KW"/>
</dbReference>
<feature type="region of interest" description="Disordered" evidence="2">
    <location>
        <begin position="142"/>
        <end position="203"/>
    </location>
</feature>
<dbReference type="Pfam" id="PF01480">
    <property type="entry name" value="PWI"/>
    <property type="match status" value="1"/>
</dbReference>
<evidence type="ECO:0000313" key="5">
    <source>
        <dbReference type="Proteomes" id="UP000009170"/>
    </source>
</evidence>
<dbReference type="STRING" id="70448.A0A090MD62"/>
<dbReference type="InterPro" id="IPR036483">
    <property type="entry name" value="PWI_dom_sf"/>
</dbReference>
<name>A0A090MD62_OSTTA</name>
<reference evidence="5" key="1">
    <citation type="journal article" date="2006" name="Proc. Natl. Acad. Sci. U.S.A.">
        <title>Genome analysis of the smallest free-living eukaryote Ostreococcus tauri unveils many unique features.</title>
        <authorList>
            <person name="Derelle E."/>
            <person name="Ferraz C."/>
            <person name="Rombauts S."/>
            <person name="Rouze P."/>
            <person name="Worden A.Z."/>
            <person name="Robbens S."/>
            <person name="Partensky F."/>
            <person name="Degroeve S."/>
            <person name="Echeynie S."/>
            <person name="Cooke R."/>
            <person name="Saeys Y."/>
            <person name="Wuyts J."/>
            <person name="Jabbari K."/>
            <person name="Bowler C."/>
            <person name="Panaud O."/>
            <person name="Piegu B."/>
            <person name="Ball S.G."/>
            <person name="Ral J.-P."/>
            <person name="Bouget F.-Y."/>
            <person name="Piganeau G."/>
            <person name="De Baets B."/>
            <person name="Picard A."/>
            <person name="Delseny M."/>
            <person name="Demaille J."/>
            <person name="Van de Peer Y."/>
            <person name="Moreau H."/>
        </authorList>
    </citation>
    <scope>NUCLEOTIDE SEQUENCE [LARGE SCALE GENOMIC DNA]</scope>
    <source>
        <strain evidence="5">OTTH 0595 / CCAP 157/2 / RCC745</strain>
    </source>
</reference>
<keyword evidence="1" id="KW-0507">mRNA processing</keyword>
<dbReference type="SMART" id="SM00311">
    <property type="entry name" value="PWI"/>
    <property type="match status" value="1"/>
</dbReference>
<evidence type="ECO:0000256" key="1">
    <source>
        <dbReference type="ARBA" id="ARBA00022664"/>
    </source>
</evidence>
<dbReference type="InParanoid" id="A0A090MD62"/>
<dbReference type="GO" id="GO:0005681">
    <property type="term" value="C:spliceosomal complex"/>
    <property type="evidence" value="ECO:0007669"/>
    <property type="project" value="TreeGrafter"/>
</dbReference>
<dbReference type="GO" id="GO:0048024">
    <property type="term" value="P:regulation of mRNA splicing, via spliceosome"/>
    <property type="evidence" value="ECO:0007669"/>
    <property type="project" value="TreeGrafter"/>
</dbReference>
<accession>A0A090MD62</accession>
<evidence type="ECO:0000259" key="3">
    <source>
        <dbReference type="PROSITE" id="PS51025"/>
    </source>
</evidence>
<keyword evidence="5" id="KW-1185">Reference proteome</keyword>
<dbReference type="OrthoDB" id="163257at2759"/>
<organism evidence="4 5">
    <name type="scientific">Ostreococcus tauri</name>
    <name type="common">Marine green alga</name>
    <dbReference type="NCBI Taxonomy" id="70448"/>
    <lineage>
        <taxon>Eukaryota</taxon>
        <taxon>Viridiplantae</taxon>
        <taxon>Chlorophyta</taxon>
        <taxon>Mamiellophyceae</taxon>
        <taxon>Mamiellales</taxon>
        <taxon>Bathycoccaceae</taxon>
        <taxon>Ostreococcus</taxon>
    </lineage>
</organism>
<feature type="compositionally biased region" description="Basic and acidic residues" evidence="2">
    <location>
        <begin position="142"/>
        <end position="194"/>
    </location>
</feature>
<dbReference type="PANTHER" id="PTHR23148">
    <property type="entry name" value="SERINE/ARGININE REGULATED NUCLEAR MATRIX PROTEIN"/>
    <property type="match status" value="1"/>
</dbReference>
<feature type="domain" description="PWI" evidence="3">
    <location>
        <begin position="28"/>
        <end position="134"/>
    </location>
</feature>
<dbReference type="GeneID" id="9835984"/>